<reference evidence="1 2" key="1">
    <citation type="submission" date="2019-05" db="EMBL/GenBank/DDBJ databases">
        <title>Another draft genome of Portunus trituberculatus and its Hox gene families provides insights of decapod evolution.</title>
        <authorList>
            <person name="Jeong J.-H."/>
            <person name="Song I."/>
            <person name="Kim S."/>
            <person name="Choi T."/>
            <person name="Kim D."/>
            <person name="Ryu S."/>
            <person name="Kim W."/>
        </authorList>
    </citation>
    <scope>NUCLEOTIDE SEQUENCE [LARGE SCALE GENOMIC DNA]</scope>
    <source>
        <tissue evidence="1">Muscle</tissue>
    </source>
</reference>
<proteinExistence type="predicted"/>
<dbReference type="EMBL" id="VSRR010126239">
    <property type="protein sequence ID" value="MPD01224.1"/>
    <property type="molecule type" value="Genomic_DNA"/>
</dbReference>
<evidence type="ECO:0000313" key="1">
    <source>
        <dbReference type="EMBL" id="MPD01224.1"/>
    </source>
</evidence>
<comment type="caution">
    <text evidence="1">The sequence shown here is derived from an EMBL/GenBank/DDBJ whole genome shotgun (WGS) entry which is preliminary data.</text>
</comment>
<sequence length="134" mass="15399">MPPLYVLSYHHHHDQHKPSLSLCSFVSDVQPRHKIRIQKRFALSPRLFCKATEMISGVFKSVSPVGKLDILSICLENRINTLKKARINLNKAFPIRESEAQKSLRIQAQDKMYLPLVTSSPTPPPWDYTCVIFN</sequence>
<name>A0A5B7K3P7_PORTR</name>
<keyword evidence="2" id="KW-1185">Reference proteome</keyword>
<organism evidence="1 2">
    <name type="scientific">Portunus trituberculatus</name>
    <name type="common">Swimming crab</name>
    <name type="synonym">Neptunus trituberculatus</name>
    <dbReference type="NCBI Taxonomy" id="210409"/>
    <lineage>
        <taxon>Eukaryota</taxon>
        <taxon>Metazoa</taxon>
        <taxon>Ecdysozoa</taxon>
        <taxon>Arthropoda</taxon>
        <taxon>Crustacea</taxon>
        <taxon>Multicrustacea</taxon>
        <taxon>Malacostraca</taxon>
        <taxon>Eumalacostraca</taxon>
        <taxon>Eucarida</taxon>
        <taxon>Decapoda</taxon>
        <taxon>Pleocyemata</taxon>
        <taxon>Brachyura</taxon>
        <taxon>Eubrachyura</taxon>
        <taxon>Portunoidea</taxon>
        <taxon>Portunidae</taxon>
        <taxon>Portuninae</taxon>
        <taxon>Portunus</taxon>
    </lineage>
</organism>
<accession>A0A5B7K3P7</accession>
<dbReference type="Proteomes" id="UP000324222">
    <property type="component" value="Unassembled WGS sequence"/>
</dbReference>
<gene>
    <name evidence="1" type="ORF">E2C01_096742</name>
</gene>
<evidence type="ECO:0000313" key="2">
    <source>
        <dbReference type="Proteomes" id="UP000324222"/>
    </source>
</evidence>
<protein>
    <submittedName>
        <fullName evidence="1">Uncharacterized protein</fullName>
    </submittedName>
</protein>
<dbReference type="AlphaFoldDB" id="A0A5B7K3P7"/>